<dbReference type="PROSITE" id="PS51385">
    <property type="entry name" value="YJEF_N"/>
    <property type="match status" value="1"/>
</dbReference>
<dbReference type="GO" id="GO:0033962">
    <property type="term" value="P:P-body assembly"/>
    <property type="evidence" value="ECO:0007669"/>
    <property type="project" value="TreeGrafter"/>
</dbReference>
<dbReference type="HAMAP" id="MF_01966">
    <property type="entry name" value="NADHX_epimerase"/>
    <property type="match status" value="1"/>
</dbReference>
<keyword evidence="3" id="KW-0456">Lyase</keyword>
<dbReference type="Pfam" id="PF03853">
    <property type="entry name" value="YjeF_N"/>
    <property type="match status" value="1"/>
</dbReference>
<accession>A0A6J4VHZ6</accession>
<name>A0A6J4VHZ6_9BACT</name>
<dbReference type="GO" id="GO:0000166">
    <property type="term" value="F:nucleotide binding"/>
    <property type="evidence" value="ECO:0007669"/>
    <property type="project" value="UniProtKB-KW"/>
</dbReference>
<sequence>MNIAGTLPSLSASQMAEIDRIMLQDFGVGSLQLMELAGHAVASFAREHQLDGLAHDKRIVVLAGTGGNGGDGMVAARLLTAWGANVSVILTRPVEDHAGIALHQLGILERWGIPLIDGSRGVPASIPEDTSLIIDGLLGFSLEGDPHGTAAELIEVANAAAAPILAIDLPSGLNATTGEIGAPCIRAAATLTLALPKSGLGVDDIRAVTGDLWLADIGVPPAAYARIGVPLSALIFTSQPFLRLSTGPTR</sequence>
<keyword evidence="1" id="KW-0521">NADP</keyword>
<dbReference type="GO" id="GO:0003729">
    <property type="term" value="F:mRNA binding"/>
    <property type="evidence" value="ECO:0007669"/>
    <property type="project" value="TreeGrafter"/>
</dbReference>
<feature type="binding site" evidence="1">
    <location>
        <begin position="67"/>
        <end position="71"/>
    </location>
    <ligand>
        <name>(6S)-NADPHX</name>
        <dbReference type="ChEBI" id="CHEBI:64076"/>
    </ligand>
</feature>
<dbReference type="NCBIfam" id="TIGR00197">
    <property type="entry name" value="yjeF_nterm"/>
    <property type="match status" value="1"/>
</dbReference>
<feature type="binding site" evidence="1">
    <location>
        <position position="171"/>
    </location>
    <ligand>
        <name>K(+)</name>
        <dbReference type="ChEBI" id="CHEBI:29103"/>
    </ligand>
</feature>
<evidence type="ECO:0000313" key="3">
    <source>
        <dbReference type="EMBL" id="CAA9580038.1"/>
    </source>
</evidence>
<dbReference type="PANTHER" id="PTHR13612">
    <property type="entry name" value="ENHANCER OF MRNA-DECAPPING PROTEIN 3"/>
    <property type="match status" value="1"/>
</dbReference>
<organism evidence="3">
    <name type="scientific">uncultured Thermomicrobiales bacterium</name>
    <dbReference type="NCBI Taxonomy" id="1645740"/>
    <lineage>
        <taxon>Bacteria</taxon>
        <taxon>Pseudomonadati</taxon>
        <taxon>Thermomicrobiota</taxon>
        <taxon>Thermomicrobia</taxon>
        <taxon>Thermomicrobiales</taxon>
        <taxon>environmental samples</taxon>
    </lineage>
</organism>
<comment type="caution">
    <text evidence="1">Lacks conserved residue(s) required for the propagation of feature annotation.</text>
</comment>
<keyword evidence="1" id="KW-0520">NAD</keyword>
<dbReference type="EMBL" id="CADCWJ010000714">
    <property type="protein sequence ID" value="CAA9580038.1"/>
    <property type="molecule type" value="Genomic_DNA"/>
</dbReference>
<dbReference type="AlphaFoldDB" id="A0A6J4VHZ6"/>
<dbReference type="GO" id="GO:0031087">
    <property type="term" value="P:deadenylation-independent decapping of nuclear-transcribed mRNA"/>
    <property type="evidence" value="ECO:0007669"/>
    <property type="project" value="TreeGrafter"/>
</dbReference>
<keyword evidence="1 3" id="KW-0413">Isomerase</keyword>
<keyword evidence="1" id="KW-0630">Potassium</keyword>
<comment type="catalytic activity">
    <reaction evidence="1">
        <text>(6R)-NADPHX = (6S)-NADPHX</text>
        <dbReference type="Rhea" id="RHEA:32227"/>
        <dbReference type="ChEBI" id="CHEBI:64076"/>
        <dbReference type="ChEBI" id="CHEBI:64077"/>
        <dbReference type="EC" id="5.1.99.6"/>
    </reaction>
</comment>
<comment type="function">
    <text evidence="1">Catalyzes the epimerization of the S- and R-forms of NAD(P)HX, a damaged form of NAD(P)H that is a result of enzymatic or heat-dependent hydration. This is a prerequisite for the S-specific NAD(P)H-hydrate dehydratase to allow the repair of both epimers of NAD(P)HX.</text>
</comment>
<feature type="binding site" evidence="1">
    <location>
        <begin position="139"/>
        <end position="145"/>
    </location>
    <ligand>
        <name>(6S)-NADPHX</name>
        <dbReference type="ChEBI" id="CHEBI:64076"/>
    </ligand>
</feature>
<protein>
    <recommendedName>
        <fullName evidence="1">NAD(P)H-hydrate epimerase</fullName>
        <ecNumber evidence="1">5.1.99.6</ecNumber>
    </recommendedName>
    <alternativeName>
        <fullName evidence="1">NAD(P)HX epimerase</fullName>
    </alternativeName>
</protein>
<feature type="binding site" evidence="1">
    <location>
        <position position="168"/>
    </location>
    <ligand>
        <name>(6S)-NADPHX</name>
        <dbReference type="ChEBI" id="CHEBI:64076"/>
    </ligand>
</feature>
<dbReference type="EC" id="5.1.99.6" evidence="1"/>
<comment type="catalytic activity">
    <reaction evidence="1">
        <text>(6R)-NADHX = (6S)-NADHX</text>
        <dbReference type="Rhea" id="RHEA:32215"/>
        <dbReference type="ChEBI" id="CHEBI:64074"/>
        <dbReference type="ChEBI" id="CHEBI:64075"/>
        <dbReference type="EC" id="5.1.99.6"/>
    </reaction>
</comment>
<dbReference type="Gene3D" id="3.40.50.10260">
    <property type="entry name" value="YjeF N-terminal domain"/>
    <property type="match status" value="1"/>
</dbReference>
<dbReference type="GO" id="GO:0052856">
    <property type="term" value="F:NAD(P)HX epimerase activity"/>
    <property type="evidence" value="ECO:0007669"/>
    <property type="project" value="UniProtKB-UniRule"/>
</dbReference>
<feature type="binding site" evidence="1">
    <location>
        <position position="135"/>
    </location>
    <ligand>
        <name>K(+)</name>
        <dbReference type="ChEBI" id="CHEBI:29103"/>
    </ligand>
</feature>
<evidence type="ECO:0000256" key="1">
    <source>
        <dbReference type="HAMAP-Rule" id="MF_01966"/>
    </source>
</evidence>
<evidence type="ECO:0000259" key="2">
    <source>
        <dbReference type="PROSITE" id="PS51385"/>
    </source>
</evidence>
<feature type="binding site" evidence="1">
    <location>
        <position position="68"/>
    </location>
    <ligand>
        <name>K(+)</name>
        <dbReference type="ChEBI" id="CHEBI:29103"/>
    </ligand>
</feature>
<feature type="domain" description="YjeF N-terminal" evidence="2">
    <location>
        <begin position="15"/>
        <end position="225"/>
    </location>
</feature>
<dbReference type="GO" id="GO:0046872">
    <property type="term" value="F:metal ion binding"/>
    <property type="evidence" value="ECO:0007669"/>
    <property type="project" value="UniProtKB-KW"/>
</dbReference>
<dbReference type="InterPro" id="IPR004443">
    <property type="entry name" value="YjeF_N_dom"/>
</dbReference>
<dbReference type="PANTHER" id="PTHR13612:SF0">
    <property type="entry name" value="ENHANCER OF MRNA-DECAPPING PROTEIN 3"/>
    <property type="match status" value="1"/>
</dbReference>
<proteinExistence type="inferred from homology"/>
<keyword evidence="1" id="KW-0547">Nucleotide-binding</keyword>
<dbReference type="GO" id="GO:0000932">
    <property type="term" value="C:P-body"/>
    <property type="evidence" value="ECO:0007669"/>
    <property type="project" value="TreeGrafter"/>
</dbReference>
<keyword evidence="1" id="KW-0479">Metal-binding</keyword>
<comment type="similarity">
    <text evidence="1">Belongs to the NnrE/AIBP family.</text>
</comment>
<dbReference type="SUPFAM" id="SSF64153">
    <property type="entry name" value="YjeF N-terminal domain-like"/>
    <property type="match status" value="1"/>
</dbReference>
<gene>
    <name evidence="1" type="primary">nnrE</name>
    <name evidence="3" type="ORF">AVDCRST_MAG87-3240</name>
</gene>
<reference evidence="3" key="1">
    <citation type="submission" date="2020-02" db="EMBL/GenBank/DDBJ databases">
        <authorList>
            <person name="Meier V. D."/>
        </authorList>
    </citation>
    <scope>NUCLEOTIDE SEQUENCE</scope>
    <source>
        <strain evidence="3">AVDCRST_MAG87</strain>
    </source>
</reference>
<comment type="cofactor">
    <cofactor evidence="1">
        <name>K(+)</name>
        <dbReference type="ChEBI" id="CHEBI:29103"/>
    </cofactor>
    <text evidence="1">Binds 1 potassium ion per subunit.</text>
</comment>
<dbReference type="GO" id="GO:0016829">
    <property type="term" value="F:lyase activity"/>
    <property type="evidence" value="ECO:0007669"/>
    <property type="project" value="UniProtKB-KW"/>
</dbReference>
<dbReference type="InterPro" id="IPR036652">
    <property type="entry name" value="YjeF_N_dom_sf"/>
</dbReference>